<evidence type="ECO:0000313" key="2">
    <source>
        <dbReference type="Proteomes" id="UP001060085"/>
    </source>
</evidence>
<comment type="caution">
    <text evidence="1">The sequence shown here is derived from an EMBL/GenBank/DDBJ whole genome shotgun (WGS) entry which is preliminary data.</text>
</comment>
<name>A0ACC0BMF4_CATRO</name>
<accession>A0ACC0BMF4</accession>
<keyword evidence="2" id="KW-1185">Reference proteome</keyword>
<gene>
    <name evidence="1" type="ORF">M9H77_14131</name>
</gene>
<evidence type="ECO:0000313" key="1">
    <source>
        <dbReference type="EMBL" id="KAI5673767.1"/>
    </source>
</evidence>
<sequence>MVEAPAKLKVPTPVEDTRDEVGELPSVELLERRQEEKVKWAKETPIVATRDEAPIDVPDIAKRGVVPFTGNRKITEDSSTGREEASLGDEQGNQEDHAEGSREGQNEDPLGPIDSHTIEEGGQELGGQPSDIPEHPKEEPMNDPDRDQEGSTIRRSSTNIPDTSSMNAQGSRDYNWRLYVELPGQV</sequence>
<dbReference type="Proteomes" id="UP001060085">
    <property type="component" value="Linkage Group LG03"/>
</dbReference>
<proteinExistence type="predicted"/>
<protein>
    <submittedName>
        <fullName evidence="1">Uncharacterized protein</fullName>
    </submittedName>
</protein>
<organism evidence="1 2">
    <name type="scientific">Catharanthus roseus</name>
    <name type="common">Madagascar periwinkle</name>
    <name type="synonym">Vinca rosea</name>
    <dbReference type="NCBI Taxonomy" id="4058"/>
    <lineage>
        <taxon>Eukaryota</taxon>
        <taxon>Viridiplantae</taxon>
        <taxon>Streptophyta</taxon>
        <taxon>Embryophyta</taxon>
        <taxon>Tracheophyta</taxon>
        <taxon>Spermatophyta</taxon>
        <taxon>Magnoliopsida</taxon>
        <taxon>eudicotyledons</taxon>
        <taxon>Gunneridae</taxon>
        <taxon>Pentapetalae</taxon>
        <taxon>asterids</taxon>
        <taxon>lamiids</taxon>
        <taxon>Gentianales</taxon>
        <taxon>Apocynaceae</taxon>
        <taxon>Rauvolfioideae</taxon>
        <taxon>Vinceae</taxon>
        <taxon>Catharanthinae</taxon>
        <taxon>Catharanthus</taxon>
    </lineage>
</organism>
<dbReference type="EMBL" id="CM044703">
    <property type="protein sequence ID" value="KAI5673767.1"/>
    <property type="molecule type" value="Genomic_DNA"/>
</dbReference>
<reference evidence="2" key="1">
    <citation type="journal article" date="2023" name="Nat. Plants">
        <title>Single-cell RNA sequencing provides a high-resolution roadmap for understanding the multicellular compartmentation of specialized metabolism.</title>
        <authorList>
            <person name="Sun S."/>
            <person name="Shen X."/>
            <person name="Li Y."/>
            <person name="Li Y."/>
            <person name="Wang S."/>
            <person name="Li R."/>
            <person name="Zhang H."/>
            <person name="Shen G."/>
            <person name="Guo B."/>
            <person name="Wei J."/>
            <person name="Xu J."/>
            <person name="St-Pierre B."/>
            <person name="Chen S."/>
            <person name="Sun C."/>
        </authorList>
    </citation>
    <scope>NUCLEOTIDE SEQUENCE [LARGE SCALE GENOMIC DNA]</scope>
</reference>